<feature type="signal peptide" evidence="1">
    <location>
        <begin position="1"/>
        <end position="21"/>
    </location>
</feature>
<gene>
    <name evidence="2" type="ORF">B5V51_11600</name>
</gene>
<evidence type="ECO:0000313" key="2">
    <source>
        <dbReference type="EMBL" id="PCG63879.1"/>
    </source>
</evidence>
<accession>A0A2A4IW45</accession>
<sequence>MKGFVLFLVIVLLAYTAISYAAPDENHGNINASGGGVVVGVVSGAKKHKSCGILEIIVSKIIPSVQC</sequence>
<organism evidence="2">
    <name type="scientific">Heliothis virescens</name>
    <name type="common">Tobacco budworm moth</name>
    <dbReference type="NCBI Taxonomy" id="7102"/>
    <lineage>
        <taxon>Eukaryota</taxon>
        <taxon>Metazoa</taxon>
        <taxon>Ecdysozoa</taxon>
        <taxon>Arthropoda</taxon>
        <taxon>Hexapoda</taxon>
        <taxon>Insecta</taxon>
        <taxon>Pterygota</taxon>
        <taxon>Neoptera</taxon>
        <taxon>Endopterygota</taxon>
        <taxon>Lepidoptera</taxon>
        <taxon>Glossata</taxon>
        <taxon>Ditrysia</taxon>
        <taxon>Noctuoidea</taxon>
        <taxon>Noctuidae</taxon>
        <taxon>Heliothinae</taxon>
        <taxon>Heliothis</taxon>
    </lineage>
</organism>
<name>A0A2A4IW45_HELVI</name>
<protein>
    <submittedName>
        <fullName evidence="2">Uncharacterized protein</fullName>
    </submittedName>
</protein>
<reference evidence="2" key="1">
    <citation type="submission" date="2017-09" db="EMBL/GenBank/DDBJ databases">
        <title>Contemporary evolution of a Lepidopteran species, Heliothis virescens, in response to modern agricultural practices.</title>
        <authorList>
            <person name="Fritz M.L."/>
            <person name="Deyonke A.M."/>
            <person name="Papanicolaou A."/>
            <person name="Micinski S."/>
            <person name="Westbrook J."/>
            <person name="Gould F."/>
        </authorList>
    </citation>
    <scope>NUCLEOTIDE SEQUENCE [LARGE SCALE GENOMIC DNA]</scope>
    <source>
        <strain evidence="2">HvINT-</strain>
        <tissue evidence="2">Whole body</tissue>
    </source>
</reference>
<evidence type="ECO:0000256" key="1">
    <source>
        <dbReference type="SAM" id="SignalP"/>
    </source>
</evidence>
<dbReference type="EMBL" id="NWSH01005875">
    <property type="protein sequence ID" value="PCG63879.1"/>
    <property type="molecule type" value="Genomic_DNA"/>
</dbReference>
<comment type="caution">
    <text evidence="2">The sequence shown here is derived from an EMBL/GenBank/DDBJ whole genome shotgun (WGS) entry which is preliminary data.</text>
</comment>
<feature type="chain" id="PRO_5013508205" evidence="1">
    <location>
        <begin position="22"/>
        <end position="67"/>
    </location>
</feature>
<proteinExistence type="predicted"/>
<dbReference type="AlphaFoldDB" id="A0A2A4IW45"/>
<dbReference type="EMBL" id="NWSH01005875">
    <property type="protein sequence ID" value="PCG63880.1"/>
    <property type="molecule type" value="Genomic_DNA"/>
</dbReference>
<keyword evidence="1" id="KW-0732">Signal</keyword>